<dbReference type="AlphaFoldDB" id="L8GGE7"/>
<name>L8GGE7_ACACF</name>
<proteinExistence type="inferred from homology"/>
<protein>
    <recommendedName>
        <fullName evidence="7">Palmitoyltransferase</fullName>
        <ecNumber evidence="7">2.3.1.225</ecNumber>
    </recommendedName>
</protein>
<evidence type="ECO:0000313" key="11">
    <source>
        <dbReference type="Proteomes" id="UP000011083"/>
    </source>
</evidence>
<keyword evidence="11" id="KW-1185">Reference proteome</keyword>
<dbReference type="OMA" id="WSADLED"/>
<comment type="subcellular location">
    <subcellularLocation>
        <location evidence="1">Membrane</location>
        <topology evidence="1">Multi-pass membrane protein</topology>
    </subcellularLocation>
</comment>
<dbReference type="GeneID" id="14912535"/>
<evidence type="ECO:0000256" key="6">
    <source>
        <dbReference type="ARBA" id="ARBA00023315"/>
    </source>
</evidence>
<dbReference type="EC" id="2.3.1.225" evidence="7"/>
<organism evidence="10 11">
    <name type="scientific">Acanthamoeba castellanii (strain ATCC 30010 / Neff)</name>
    <dbReference type="NCBI Taxonomy" id="1257118"/>
    <lineage>
        <taxon>Eukaryota</taxon>
        <taxon>Amoebozoa</taxon>
        <taxon>Discosea</taxon>
        <taxon>Longamoebia</taxon>
        <taxon>Centramoebida</taxon>
        <taxon>Acanthamoebidae</taxon>
        <taxon>Acanthamoeba</taxon>
    </lineage>
</organism>
<dbReference type="EMBL" id="KB008134">
    <property type="protein sequence ID" value="ELR12052.1"/>
    <property type="molecule type" value="Genomic_DNA"/>
</dbReference>
<accession>L8GGE7</accession>
<dbReference type="PANTHER" id="PTHR12246">
    <property type="entry name" value="PALMITOYLTRANSFERASE ZDHHC16"/>
    <property type="match status" value="1"/>
</dbReference>
<sequence>MFWWTYYLTFTVGPGYVPKDWSADLEDAHAGRQVLWCSKCSAFRPERAHHCKFCQRCVLMMDHHCPWIQTCVGYHNTKYFLLFLFYGLISCSSFLYLFYQHYHQLPSPDESMPEDFAAAAETANWRGNAFLLNDHVRLIARNKTFIDYLAVHSNPFLAKMAMSWGTSARRPKKSEEDYNRYDLGTMANIRYFLGDSMWMWFWPTPPRGTGFSYPSNRRERSDDSYDVPGESYDLRRR</sequence>
<reference evidence="10 11" key="1">
    <citation type="journal article" date="2013" name="Genome Biol.">
        <title>Genome of Acanthamoeba castellanii highlights extensive lateral gene transfer and early evolution of tyrosine kinase signaling.</title>
        <authorList>
            <person name="Clarke M."/>
            <person name="Lohan A.J."/>
            <person name="Liu B."/>
            <person name="Lagkouvardos I."/>
            <person name="Roy S."/>
            <person name="Zafar N."/>
            <person name="Bertelli C."/>
            <person name="Schilde C."/>
            <person name="Kianianmomeni A."/>
            <person name="Burglin T.R."/>
            <person name="Frech C."/>
            <person name="Turcotte B."/>
            <person name="Kopec K.O."/>
            <person name="Synnott J.M."/>
            <person name="Choo C."/>
            <person name="Paponov I."/>
            <person name="Finkler A."/>
            <person name="Soon Heng Tan C."/>
            <person name="Hutchins A.P."/>
            <person name="Weinmeier T."/>
            <person name="Rattei T."/>
            <person name="Chu J.S."/>
            <person name="Gimenez G."/>
            <person name="Irimia M."/>
            <person name="Rigden D.J."/>
            <person name="Fitzpatrick D.A."/>
            <person name="Lorenzo-Morales J."/>
            <person name="Bateman A."/>
            <person name="Chiu C.H."/>
            <person name="Tang P."/>
            <person name="Hegemann P."/>
            <person name="Fromm H."/>
            <person name="Raoult D."/>
            <person name="Greub G."/>
            <person name="Miranda-Saavedra D."/>
            <person name="Chen N."/>
            <person name="Nash P."/>
            <person name="Ginger M.L."/>
            <person name="Horn M."/>
            <person name="Schaap P."/>
            <person name="Caler L."/>
            <person name="Loftus B."/>
        </authorList>
    </citation>
    <scope>NUCLEOTIDE SEQUENCE [LARGE SCALE GENOMIC DNA]</scope>
    <source>
        <strain evidence="10 11">Neff</strain>
    </source>
</reference>
<dbReference type="Proteomes" id="UP000011083">
    <property type="component" value="Unassembled WGS sequence"/>
</dbReference>
<evidence type="ECO:0000256" key="2">
    <source>
        <dbReference type="ARBA" id="ARBA00022679"/>
    </source>
</evidence>
<keyword evidence="5 7" id="KW-0472">Membrane</keyword>
<keyword evidence="4 7" id="KW-1133">Transmembrane helix</keyword>
<comment type="caution">
    <text evidence="7">Lacks conserved residue(s) required for the propagation of feature annotation.</text>
</comment>
<evidence type="ECO:0000256" key="4">
    <source>
        <dbReference type="ARBA" id="ARBA00022989"/>
    </source>
</evidence>
<dbReference type="STRING" id="1257118.L8GGE7"/>
<evidence type="ECO:0000256" key="8">
    <source>
        <dbReference type="SAM" id="MobiDB-lite"/>
    </source>
</evidence>
<comment type="domain">
    <text evidence="7">The DHHC domain is required for palmitoyltransferase activity.</text>
</comment>
<keyword evidence="3 7" id="KW-0812">Transmembrane</keyword>
<evidence type="ECO:0000256" key="3">
    <source>
        <dbReference type="ARBA" id="ARBA00022692"/>
    </source>
</evidence>
<keyword evidence="6 7" id="KW-0012">Acyltransferase</keyword>
<dbReference type="VEuPathDB" id="AmoebaDB:ACA1_025700"/>
<dbReference type="InterPro" id="IPR039859">
    <property type="entry name" value="PFA4/ZDH16/20/ERF2-like"/>
</dbReference>
<dbReference type="PROSITE" id="PS50216">
    <property type="entry name" value="DHHC"/>
    <property type="match status" value="1"/>
</dbReference>
<feature type="domain" description="Palmitoyltransferase DHHC" evidence="9">
    <location>
        <begin position="36"/>
        <end position="112"/>
    </location>
</feature>
<gene>
    <name evidence="10" type="ORF">ACA1_025700</name>
</gene>
<dbReference type="InterPro" id="IPR001594">
    <property type="entry name" value="Palmitoyltrfase_DHHC"/>
</dbReference>
<evidence type="ECO:0000256" key="7">
    <source>
        <dbReference type="RuleBase" id="RU079119"/>
    </source>
</evidence>
<evidence type="ECO:0000313" key="10">
    <source>
        <dbReference type="EMBL" id="ELR12052.1"/>
    </source>
</evidence>
<dbReference type="KEGG" id="acan:ACA1_025700"/>
<dbReference type="Pfam" id="PF01529">
    <property type="entry name" value="DHHC"/>
    <property type="match status" value="1"/>
</dbReference>
<dbReference type="GO" id="GO:0019706">
    <property type="term" value="F:protein-cysteine S-palmitoyltransferase activity"/>
    <property type="evidence" value="ECO:0007669"/>
    <property type="project" value="UniProtKB-EC"/>
</dbReference>
<feature type="region of interest" description="Disordered" evidence="8">
    <location>
        <begin position="213"/>
        <end position="237"/>
    </location>
</feature>
<dbReference type="GO" id="GO:0016020">
    <property type="term" value="C:membrane"/>
    <property type="evidence" value="ECO:0007669"/>
    <property type="project" value="UniProtKB-SubCell"/>
</dbReference>
<dbReference type="OrthoDB" id="9909019at2759"/>
<keyword evidence="2 7" id="KW-0808">Transferase</keyword>
<dbReference type="RefSeq" id="XP_004334065.1">
    <property type="nucleotide sequence ID" value="XM_004334017.1"/>
</dbReference>
<comment type="catalytic activity">
    <reaction evidence="7">
        <text>L-cysteinyl-[protein] + hexadecanoyl-CoA = S-hexadecanoyl-L-cysteinyl-[protein] + CoA</text>
        <dbReference type="Rhea" id="RHEA:36683"/>
        <dbReference type="Rhea" id="RHEA-COMP:10131"/>
        <dbReference type="Rhea" id="RHEA-COMP:11032"/>
        <dbReference type="ChEBI" id="CHEBI:29950"/>
        <dbReference type="ChEBI" id="CHEBI:57287"/>
        <dbReference type="ChEBI" id="CHEBI:57379"/>
        <dbReference type="ChEBI" id="CHEBI:74151"/>
        <dbReference type="EC" id="2.3.1.225"/>
    </reaction>
</comment>
<feature type="transmembrane region" description="Helical" evidence="7">
    <location>
        <begin position="79"/>
        <end position="99"/>
    </location>
</feature>
<comment type="similarity">
    <text evidence="7">Belongs to the DHHC palmitoyltransferase family.</text>
</comment>
<evidence type="ECO:0000256" key="1">
    <source>
        <dbReference type="ARBA" id="ARBA00004141"/>
    </source>
</evidence>
<evidence type="ECO:0000259" key="9">
    <source>
        <dbReference type="Pfam" id="PF01529"/>
    </source>
</evidence>
<evidence type="ECO:0000256" key="5">
    <source>
        <dbReference type="ARBA" id="ARBA00023136"/>
    </source>
</evidence>